<organism evidence="3 4">
    <name type="scientific">Ulvibacterium marinum</name>
    <dbReference type="NCBI Taxonomy" id="2419782"/>
    <lineage>
        <taxon>Bacteria</taxon>
        <taxon>Pseudomonadati</taxon>
        <taxon>Bacteroidota</taxon>
        <taxon>Flavobacteriia</taxon>
        <taxon>Flavobacteriales</taxon>
        <taxon>Flavobacteriaceae</taxon>
        <taxon>Ulvibacterium</taxon>
    </lineage>
</organism>
<name>A0A3B0C9K9_9FLAO</name>
<dbReference type="InterPro" id="IPR012338">
    <property type="entry name" value="Beta-lactam/transpept-like"/>
</dbReference>
<keyword evidence="4" id="KW-1185">Reference proteome</keyword>
<dbReference type="RefSeq" id="WP_120712200.1">
    <property type="nucleotide sequence ID" value="NZ_RBCJ01000003.1"/>
</dbReference>
<sequence>MQKNFLTFLLTGLISLSGVSQQIDAAKLDSLFNTLEINDRFMGSLALSHKGRTIYAKAIGHRDVKNSLKPTVGTKYRVGSITKMFTSVLIFKAVETGKLKLDQTIDAYFPEIENSDQISIANLLNHRSGIHSFTSRPDYQDWDTEPKTRAELLEIIRDGGSVFDPDSKAQYSNSNYVLLTFILEDAFKKTYSELISEKVTGPLDLKNTYVGGPINLDHNEAHSYTYEKDWKKKDETHMSIPLGAGAMVSTPTDLNTFIHALFTGTLISMESLYQMKTISDGYGMGIFPVPFYNKSGYGHNGGIDGFTSVLGYMPEDKVSIALTSNGNRYANNNIIIAVLSAYYGNPFEIPTFKTIKVHSKDLDKYLGVYASEQMPLKITITKEGDTLFGQATGQPSFPMEAVEKDVFEFAQAGVRLEFTPNEKTMVLKQAGSVFNYTME</sequence>
<evidence type="ECO:0000313" key="4">
    <source>
        <dbReference type="Proteomes" id="UP000276603"/>
    </source>
</evidence>
<reference evidence="3 4" key="1">
    <citation type="submission" date="2018-10" db="EMBL/GenBank/DDBJ databases">
        <title>Ulvibacterium marinum gen. nov., sp. nov., a novel marine bacterium of the family Flavobacteriaceae, isolated from a culture of the green alga Ulva prolifera.</title>
        <authorList>
            <person name="Zhang Z."/>
        </authorList>
    </citation>
    <scope>NUCLEOTIDE SEQUENCE [LARGE SCALE GENOMIC DNA]</scope>
    <source>
        <strain evidence="3 4">CCMM003</strain>
    </source>
</reference>
<dbReference type="InterPro" id="IPR001466">
    <property type="entry name" value="Beta-lactam-related"/>
</dbReference>
<dbReference type="Proteomes" id="UP000276603">
    <property type="component" value="Unassembled WGS sequence"/>
</dbReference>
<accession>A0A3B0C9K9</accession>
<dbReference type="InterPro" id="IPR021860">
    <property type="entry name" value="Peptidase_S12_Pab87-rel_C"/>
</dbReference>
<dbReference type="GO" id="GO:0016787">
    <property type="term" value="F:hydrolase activity"/>
    <property type="evidence" value="ECO:0007669"/>
    <property type="project" value="UniProtKB-KW"/>
</dbReference>
<gene>
    <name evidence="3" type="ORF">D7Z94_13800</name>
</gene>
<evidence type="ECO:0000259" key="1">
    <source>
        <dbReference type="Pfam" id="PF00144"/>
    </source>
</evidence>
<evidence type="ECO:0000313" key="3">
    <source>
        <dbReference type="EMBL" id="RKN79386.1"/>
    </source>
</evidence>
<dbReference type="OrthoDB" id="9793489at2"/>
<evidence type="ECO:0000259" key="2">
    <source>
        <dbReference type="Pfam" id="PF11954"/>
    </source>
</evidence>
<dbReference type="Pfam" id="PF00144">
    <property type="entry name" value="Beta-lactamase"/>
    <property type="match status" value="1"/>
</dbReference>
<dbReference type="PANTHER" id="PTHR46825">
    <property type="entry name" value="D-ALANYL-D-ALANINE-CARBOXYPEPTIDASE/ENDOPEPTIDASE AMPH"/>
    <property type="match status" value="1"/>
</dbReference>
<dbReference type="AlphaFoldDB" id="A0A3B0C9K9"/>
<dbReference type="Gene3D" id="3.40.710.10">
    <property type="entry name" value="DD-peptidase/beta-lactamase superfamily"/>
    <property type="match status" value="1"/>
</dbReference>
<keyword evidence="3" id="KW-0378">Hydrolase</keyword>
<dbReference type="SUPFAM" id="SSF56601">
    <property type="entry name" value="beta-lactamase/transpeptidase-like"/>
    <property type="match status" value="1"/>
</dbReference>
<dbReference type="InterPro" id="IPR050491">
    <property type="entry name" value="AmpC-like"/>
</dbReference>
<proteinExistence type="predicted"/>
<feature type="domain" description="Beta-lactamase-related" evidence="1">
    <location>
        <begin position="44"/>
        <end position="329"/>
    </location>
</feature>
<dbReference type="EMBL" id="RBCJ01000003">
    <property type="protein sequence ID" value="RKN79386.1"/>
    <property type="molecule type" value="Genomic_DNA"/>
</dbReference>
<feature type="domain" description="Peptidase S12 Pab87-related C-terminal" evidence="2">
    <location>
        <begin position="355"/>
        <end position="423"/>
    </location>
</feature>
<protein>
    <submittedName>
        <fullName evidence="3">Serine hydrolase</fullName>
    </submittedName>
</protein>
<dbReference type="Pfam" id="PF11954">
    <property type="entry name" value="DUF3471"/>
    <property type="match status" value="1"/>
</dbReference>
<dbReference type="PANTHER" id="PTHR46825:SF7">
    <property type="entry name" value="D-ALANYL-D-ALANINE CARBOXYPEPTIDASE"/>
    <property type="match status" value="1"/>
</dbReference>
<comment type="caution">
    <text evidence="3">The sequence shown here is derived from an EMBL/GenBank/DDBJ whole genome shotgun (WGS) entry which is preliminary data.</text>
</comment>